<dbReference type="EMBL" id="BLKM01010228">
    <property type="protein sequence ID" value="GFG29502.1"/>
    <property type="molecule type" value="Genomic_DNA"/>
</dbReference>
<sequence length="698" mass="77483">MTESIVAAAASRIGRKVLHLDSNEYYGGLWASFNFDGLQKWIENCHHLAKPHGKSADVSTVVNDGEMLIEAGNQFSTAFNIEEKWYIVEELADSEGAKSFCKRIETDGDHQNDVRGKLDDAKETEDDETEKCGGEESDTGIRKAASTKQWSKSQLIKEYRKFNLDLAPKLLFARGSLVELLISSNIARYAEFRSVTRVLTWLDGHLQPVPCSRADVFATHHVTVVEKRMLMKLLTVCMEYESSSKEFEGFEDKSFLEYLKSKKLTPNLLHYVLYAIAMATDSTPCMEGVARTQRFLNSLGRYGNTPFLWPMYGSGEIPQCFCRLCAVFGGLYHLKRTAEAVIVSDGRDSRLICHGIISGGQRLETCHLVLAVSCTPPQFLKAPPAGGMSRGIFITDRSILPADKESLTLLQFPPVDGCSEPVTVIEVGPSANACPPGMYVVHMTCKQQTTAREDLQTIVQKLLHIEFTDGTMNHPDTDTQFTKTTSLNKRESEAGEVEAEKPHILWSLFFNYPETSDHGFTANIPANVYLCSGPDLDLDFECAVKQAKEIFSKMYPDSEFLPRAPDPEEIILEGDESVPGPVFEGDTGGAEDNGNKTELVDEEGKGLFGSGLNTRPGVLLSKWGVSLLGAVKDHLMSEIKATIIFTNMVLVVIPRRMTSQLRVLDVLKQSYGEWLLGEHCTLTQQEESRCSVGVFTCQ</sequence>
<dbReference type="PRINTS" id="PR00891">
    <property type="entry name" value="RABGDIREP"/>
</dbReference>
<dbReference type="GO" id="GO:0007264">
    <property type="term" value="P:small GTPase-mediated signal transduction"/>
    <property type="evidence" value="ECO:0007669"/>
    <property type="project" value="InterPro"/>
</dbReference>
<evidence type="ECO:0000256" key="5">
    <source>
        <dbReference type="SAM" id="MobiDB-lite"/>
    </source>
</evidence>
<dbReference type="PRINTS" id="PR00893">
    <property type="entry name" value="RABESCORT"/>
</dbReference>
<dbReference type="InterPro" id="IPR001738">
    <property type="entry name" value="Rab_escort"/>
</dbReference>
<dbReference type="PANTHER" id="PTHR11787">
    <property type="entry name" value="RAB GDP-DISSOCIATION INHIBITOR"/>
    <property type="match status" value="1"/>
</dbReference>
<dbReference type="Pfam" id="PF22603">
    <property type="entry name" value="RAE1_2_domI_C"/>
    <property type="match status" value="1"/>
</dbReference>
<dbReference type="PIRSF" id="PIRSF016550">
    <property type="entry name" value="Rab_ger_ger_transf_A_euk"/>
    <property type="match status" value="1"/>
</dbReference>
<dbReference type="Gene3D" id="1.10.405.10">
    <property type="entry name" value="Guanine Nucleotide Dissociation Inhibitor, domain 1"/>
    <property type="match status" value="1"/>
</dbReference>
<dbReference type="GO" id="GO:0005968">
    <property type="term" value="C:Rab-protein geranylgeranyltransferase complex"/>
    <property type="evidence" value="ECO:0007669"/>
    <property type="project" value="InterPro"/>
</dbReference>
<evidence type="ECO:0000259" key="6">
    <source>
        <dbReference type="Pfam" id="PF22603"/>
    </source>
</evidence>
<dbReference type="SUPFAM" id="SSF51905">
    <property type="entry name" value="FAD/NAD(P)-binding domain"/>
    <property type="match status" value="1"/>
</dbReference>
<dbReference type="PANTHER" id="PTHR11787:SF4">
    <property type="entry name" value="CHM, RAB ESCORT PROTEIN 1"/>
    <property type="match status" value="1"/>
</dbReference>
<dbReference type="OrthoDB" id="1923006at2759"/>
<evidence type="ECO:0000256" key="4">
    <source>
        <dbReference type="ARBA" id="ARBA00022490"/>
    </source>
</evidence>
<dbReference type="GO" id="GO:0005634">
    <property type="term" value="C:nucleus"/>
    <property type="evidence" value="ECO:0007669"/>
    <property type="project" value="TreeGrafter"/>
</dbReference>
<dbReference type="FunCoup" id="A0A6L2PE74">
    <property type="interactions" value="450"/>
</dbReference>
<dbReference type="InterPro" id="IPR054420">
    <property type="entry name" value="RAE1_2_domI_C"/>
</dbReference>
<keyword evidence="3" id="KW-0343">GTPase activation</keyword>
<keyword evidence="8" id="KW-1185">Reference proteome</keyword>
<protein>
    <recommendedName>
        <fullName evidence="6">RAE1/2 domain-containing protein</fullName>
    </recommendedName>
</protein>
<comment type="caution">
    <text evidence="7">The sequence shown here is derived from an EMBL/GenBank/DDBJ whole genome shotgun (WGS) entry which is preliminary data.</text>
</comment>
<evidence type="ECO:0000256" key="1">
    <source>
        <dbReference type="ARBA" id="ARBA00004514"/>
    </source>
</evidence>
<gene>
    <name evidence="7" type="ORF">Cfor_08469</name>
</gene>
<dbReference type="GO" id="GO:0006886">
    <property type="term" value="P:intracellular protein transport"/>
    <property type="evidence" value="ECO:0007669"/>
    <property type="project" value="InterPro"/>
</dbReference>
<reference evidence="8" key="1">
    <citation type="submission" date="2020-01" db="EMBL/GenBank/DDBJ databases">
        <title>Draft genome sequence of the Termite Coptotermes fromosanus.</title>
        <authorList>
            <person name="Itakura S."/>
            <person name="Yosikawa Y."/>
            <person name="Umezawa K."/>
        </authorList>
    </citation>
    <scope>NUCLEOTIDE SEQUENCE [LARGE SCALE GENOMIC DNA]</scope>
</reference>
<dbReference type="Gene3D" id="3.50.50.60">
    <property type="entry name" value="FAD/NAD(P)-binding domain"/>
    <property type="match status" value="2"/>
</dbReference>
<dbReference type="GO" id="GO:0005092">
    <property type="term" value="F:GDP-dissociation inhibitor activity"/>
    <property type="evidence" value="ECO:0007669"/>
    <property type="project" value="InterPro"/>
</dbReference>
<proteinExistence type="inferred from homology"/>
<comment type="similarity">
    <text evidence="2">Belongs to the Rab GDI family.</text>
</comment>
<dbReference type="AlphaFoldDB" id="A0A6L2PE74"/>
<dbReference type="FunFam" id="1.10.405.10:FF:000003">
    <property type="entry name" value="Rab proteins geranylgeranyltransferase component A"/>
    <property type="match status" value="1"/>
</dbReference>
<dbReference type="GO" id="GO:0005096">
    <property type="term" value="F:GTPase activator activity"/>
    <property type="evidence" value="ECO:0007669"/>
    <property type="project" value="UniProtKB-KW"/>
</dbReference>
<feature type="domain" description="RAE1/2" evidence="6">
    <location>
        <begin position="388"/>
        <end position="535"/>
    </location>
</feature>
<organism evidence="7 8">
    <name type="scientific">Coptotermes formosanus</name>
    <name type="common">Formosan subterranean termite</name>
    <dbReference type="NCBI Taxonomy" id="36987"/>
    <lineage>
        <taxon>Eukaryota</taxon>
        <taxon>Metazoa</taxon>
        <taxon>Ecdysozoa</taxon>
        <taxon>Arthropoda</taxon>
        <taxon>Hexapoda</taxon>
        <taxon>Insecta</taxon>
        <taxon>Pterygota</taxon>
        <taxon>Neoptera</taxon>
        <taxon>Polyneoptera</taxon>
        <taxon>Dictyoptera</taxon>
        <taxon>Blattodea</taxon>
        <taxon>Blattoidea</taxon>
        <taxon>Termitoidae</taxon>
        <taxon>Rhinotermitidae</taxon>
        <taxon>Coptotermes</taxon>
    </lineage>
</organism>
<dbReference type="Gene3D" id="3.30.519.10">
    <property type="entry name" value="Guanine Nucleotide Dissociation Inhibitor, domain 2"/>
    <property type="match status" value="1"/>
</dbReference>
<feature type="region of interest" description="Disordered" evidence="5">
    <location>
        <begin position="120"/>
        <end position="140"/>
    </location>
</feature>
<evidence type="ECO:0000256" key="2">
    <source>
        <dbReference type="ARBA" id="ARBA00005593"/>
    </source>
</evidence>
<name>A0A6L2PE74_COPFO</name>
<evidence type="ECO:0000313" key="7">
    <source>
        <dbReference type="EMBL" id="GFG29502.1"/>
    </source>
</evidence>
<comment type="subcellular location">
    <subcellularLocation>
        <location evidence="1">Cytoplasm</location>
        <location evidence="1">Cytosol</location>
    </subcellularLocation>
</comment>
<dbReference type="SUPFAM" id="SSF54373">
    <property type="entry name" value="FAD-linked reductases, C-terminal domain"/>
    <property type="match status" value="1"/>
</dbReference>
<dbReference type="InterPro" id="IPR018203">
    <property type="entry name" value="GDP_dissociation_inhibitor"/>
</dbReference>
<dbReference type="InterPro" id="IPR036188">
    <property type="entry name" value="FAD/NAD-bd_sf"/>
</dbReference>
<accession>A0A6L2PE74</accession>
<dbReference type="InParanoid" id="A0A6L2PE74"/>
<dbReference type="GO" id="GO:0005829">
    <property type="term" value="C:cytosol"/>
    <property type="evidence" value="ECO:0007669"/>
    <property type="project" value="UniProtKB-SubCell"/>
</dbReference>
<evidence type="ECO:0000256" key="3">
    <source>
        <dbReference type="ARBA" id="ARBA00022468"/>
    </source>
</evidence>
<dbReference type="Proteomes" id="UP000502823">
    <property type="component" value="Unassembled WGS sequence"/>
</dbReference>
<keyword evidence="4" id="KW-0963">Cytoplasm</keyword>
<dbReference type="GO" id="GO:0016192">
    <property type="term" value="P:vesicle-mediated transport"/>
    <property type="evidence" value="ECO:0007669"/>
    <property type="project" value="TreeGrafter"/>
</dbReference>
<evidence type="ECO:0000313" key="8">
    <source>
        <dbReference type="Proteomes" id="UP000502823"/>
    </source>
</evidence>